<organism evidence="10 11">
    <name type="scientific">Triticum turgidum subsp. durum</name>
    <name type="common">Durum wheat</name>
    <name type="synonym">Triticum durum</name>
    <dbReference type="NCBI Taxonomy" id="4567"/>
    <lineage>
        <taxon>Eukaryota</taxon>
        <taxon>Viridiplantae</taxon>
        <taxon>Streptophyta</taxon>
        <taxon>Embryophyta</taxon>
        <taxon>Tracheophyta</taxon>
        <taxon>Spermatophyta</taxon>
        <taxon>Magnoliopsida</taxon>
        <taxon>Liliopsida</taxon>
        <taxon>Poales</taxon>
        <taxon>Poaceae</taxon>
        <taxon>BOP clade</taxon>
        <taxon>Pooideae</taxon>
        <taxon>Triticodae</taxon>
        <taxon>Triticeae</taxon>
        <taxon>Triticinae</taxon>
        <taxon>Triticum</taxon>
    </lineage>
</organism>
<feature type="compositionally biased region" description="Basic residues" evidence="7">
    <location>
        <begin position="576"/>
        <end position="592"/>
    </location>
</feature>
<dbReference type="EMBL" id="LT934116">
    <property type="protein sequence ID" value="VAH79317.1"/>
    <property type="molecule type" value="Genomic_DNA"/>
</dbReference>
<dbReference type="GO" id="GO:1990817">
    <property type="term" value="F:poly(A) RNA polymerase activity"/>
    <property type="evidence" value="ECO:0007669"/>
    <property type="project" value="UniProtKB-EC"/>
</dbReference>
<feature type="compositionally biased region" description="Basic and acidic residues" evidence="7">
    <location>
        <begin position="605"/>
        <end position="625"/>
    </location>
</feature>
<feature type="region of interest" description="Disordered" evidence="7">
    <location>
        <begin position="164"/>
        <end position="196"/>
    </location>
</feature>
<feature type="region of interest" description="Disordered" evidence="7">
    <location>
        <begin position="102"/>
        <end position="123"/>
    </location>
</feature>
<evidence type="ECO:0000256" key="4">
    <source>
        <dbReference type="ARBA" id="ARBA00022679"/>
    </source>
</evidence>
<dbReference type="GO" id="GO:0003729">
    <property type="term" value="F:mRNA binding"/>
    <property type="evidence" value="ECO:0007669"/>
    <property type="project" value="TreeGrafter"/>
</dbReference>
<dbReference type="Gene3D" id="1.10.1410.10">
    <property type="match status" value="1"/>
</dbReference>
<keyword evidence="4" id="KW-0808">Transferase</keyword>
<dbReference type="Pfam" id="PF22600">
    <property type="entry name" value="MTPAP-like_central"/>
    <property type="match status" value="1"/>
</dbReference>
<protein>
    <recommendedName>
        <fullName evidence="3">polynucleotide adenylyltransferase</fullName>
        <ecNumber evidence="3">2.7.7.19</ecNumber>
    </recommendedName>
</protein>
<evidence type="ECO:0000313" key="11">
    <source>
        <dbReference type="Proteomes" id="UP000324705"/>
    </source>
</evidence>
<dbReference type="InterPro" id="IPR054708">
    <property type="entry name" value="MTPAP-like_central"/>
</dbReference>
<dbReference type="Pfam" id="PF03828">
    <property type="entry name" value="PAP_assoc"/>
    <property type="match status" value="1"/>
</dbReference>
<dbReference type="InterPro" id="IPR043519">
    <property type="entry name" value="NT_sf"/>
</dbReference>
<dbReference type="Gramene" id="TRITD3Bv1G163820.1">
    <property type="protein sequence ID" value="TRITD3Bv1G163820.1"/>
    <property type="gene ID" value="TRITD3Bv1G163820"/>
</dbReference>
<dbReference type="Gene3D" id="3.30.460.10">
    <property type="entry name" value="Beta Polymerase, domain 2"/>
    <property type="match status" value="1"/>
</dbReference>
<dbReference type="FunFam" id="3.30.460.10:FF:000006">
    <property type="entry name" value="non-canonical poly(A) RNA polymerase PAPD5"/>
    <property type="match status" value="1"/>
</dbReference>
<dbReference type="GO" id="GO:0031499">
    <property type="term" value="C:TRAMP complex"/>
    <property type="evidence" value="ECO:0007669"/>
    <property type="project" value="TreeGrafter"/>
</dbReference>
<dbReference type="EC" id="2.7.7.19" evidence="3"/>
<evidence type="ECO:0000313" key="10">
    <source>
        <dbReference type="EMBL" id="VAH79317.1"/>
    </source>
</evidence>
<evidence type="ECO:0000256" key="6">
    <source>
        <dbReference type="ARBA" id="ARBA00022842"/>
    </source>
</evidence>
<feature type="domain" description="PAP-associated" evidence="8">
    <location>
        <begin position="406"/>
        <end position="464"/>
    </location>
</feature>
<evidence type="ECO:0000256" key="5">
    <source>
        <dbReference type="ARBA" id="ARBA00022723"/>
    </source>
</evidence>
<dbReference type="GO" id="GO:0005730">
    <property type="term" value="C:nucleolus"/>
    <property type="evidence" value="ECO:0007669"/>
    <property type="project" value="TreeGrafter"/>
</dbReference>
<name>A0A9R1QLH9_TRITD</name>
<keyword evidence="5" id="KW-0479">Metal-binding</keyword>
<feature type="region of interest" description="Disordered" evidence="7">
    <location>
        <begin position="553"/>
        <end position="656"/>
    </location>
</feature>
<comment type="similarity">
    <text evidence="2">Belongs to the DNA polymerase type-B-like family.</text>
</comment>
<evidence type="ECO:0000256" key="3">
    <source>
        <dbReference type="ARBA" id="ARBA00012388"/>
    </source>
</evidence>
<comment type="cofactor">
    <cofactor evidence="1">
        <name>Mn(2+)</name>
        <dbReference type="ChEBI" id="CHEBI:29035"/>
    </cofactor>
</comment>
<sequence length="656" mass="71712">MGASRAAKSWKATISDIRGLDRNNESLSGPLLQSNQSPSDDQSSDQMPRKAKAAEPTRRSKGKRVHPTQAAAATTAAAVMEAADASSQACVYDALPGLTLDFSPEEDLDAPEPRSSSYPAAAEEDSTATYAVFRNEITAAGDPLVDIPAADFFSLDVSGAVRGEPASPSSVAARPAAAATPSSSLAPTEQPAQGSERAWFRGGRRFRSPMLQLHKEILDFCDFISPSAEEQSSRTAAVQAVSDVVKHIWPHCKVEVFGSFRTGLYLPTSDIDVVVFETRAKTPQGLYALAKALSQKGVAKKIQVIAKARVPIVKFVERISGIPFDISFDIDGGPQAADFIKDAIKKMPALRPLCMILKVFLHQRELNEVYTGGVGSYALLTMLITHLQLIWGVKDMLGYRQSKEHNLGILLIKFFDFYGRKLNYTDVGISCNSARTFFLKSDKDFVNLDRPHLIAIQDPMVPDNDIGKNSFNYFKVKSAFLKAYSVLTDGKLITSLGPNRSILGTIVRPDSVLLDRKGWNTDGVLADMLAEPWEPLPQPFDSENDALYNWHALDDDEPLPRNTQPASEDTSSSPLGKHKSSSKSKKKSRKKAKADASSSDDTEEGSGKGREHGRGKGSAHSEKSRRSGGSSRRRKGAREYDRFTNTLPQYTHISRW</sequence>
<keyword evidence="6" id="KW-0460">Magnesium</keyword>
<accession>A0A9R1QLH9</accession>
<dbReference type="SUPFAM" id="SSF81631">
    <property type="entry name" value="PAP/OAS1 substrate-binding domain"/>
    <property type="match status" value="1"/>
</dbReference>
<dbReference type="PANTHER" id="PTHR23092:SF15">
    <property type="entry name" value="INACTIVE NON-CANONICAL POLY(A) RNA POLYMERASE PROTEIN TRF4-2-RELATED"/>
    <property type="match status" value="1"/>
</dbReference>
<dbReference type="GO" id="GO:0031123">
    <property type="term" value="P:RNA 3'-end processing"/>
    <property type="evidence" value="ECO:0007669"/>
    <property type="project" value="TreeGrafter"/>
</dbReference>
<dbReference type="OMA" id="PTHDESH"/>
<evidence type="ECO:0000256" key="7">
    <source>
        <dbReference type="SAM" id="MobiDB-lite"/>
    </source>
</evidence>
<dbReference type="SUPFAM" id="SSF81301">
    <property type="entry name" value="Nucleotidyltransferase"/>
    <property type="match status" value="1"/>
</dbReference>
<evidence type="ECO:0000259" key="9">
    <source>
        <dbReference type="Pfam" id="PF22600"/>
    </source>
</evidence>
<dbReference type="InterPro" id="IPR002058">
    <property type="entry name" value="PAP_assoc"/>
</dbReference>
<evidence type="ECO:0000256" key="1">
    <source>
        <dbReference type="ARBA" id="ARBA00001936"/>
    </source>
</evidence>
<feature type="compositionally biased region" description="Low complexity" evidence="7">
    <location>
        <begin position="165"/>
        <end position="187"/>
    </location>
</feature>
<feature type="compositionally biased region" description="Low complexity" evidence="7">
    <location>
        <begin position="33"/>
        <end position="46"/>
    </location>
</feature>
<feature type="compositionally biased region" description="Polar residues" evidence="7">
    <location>
        <begin position="643"/>
        <end position="656"/>
    </location>
</feature>
<proteinExistence type="inferred from homology"/>
<gene>
    <name evidence="10" type="ORF">TRITD_3Bv1G163820</name>
</gene>
<dbReference type="GO" id="GO:0043634">
    <property type="term" value="P:polyadenylation-dependent ncRNA catabolic process"/>
    <property type="evidence" value="ECO:0007669"/>
    <property type="project" value="TreeGrafter"/>
</dbReference>
<feature type="region of interest" description="Disordered" evidence="7">
    <location>
        <begin position="1"/>
        <end position="72"/>
    </location>
</feature>
<keyword evidence="11" id="KW-1185">Reference proteome</keyword>
<reference evidence="10 11" key="1">
    <citation type="submission" date="2017-09" db="EMBL/GenBank/DDBJ databases">
        <authorList>
            <consortium name="International Durum Wheat Genome Sequencing Consortium (IDWGSC)"/>
            <person name="Milanesi L."/>
        </authorList>
    </citation>
    <scope>NUCLEOTIDE SEQUENCE [LARGE SCALE GENOMIC DNA]</scope>
    <source>
        <strain evidence="11">cv. Svevo</strain>
    </source>
</reference>
<dbReference type="FunFam" id="1.10.1410.10:FF:000009">
    <property type="entry name" value="Poly(A) RNA polymerase cid14"/>
    <property type="match status" value="1"/>
</dbReference>
<dbReference type="CDD" id="cd05402">
    <property type="entry name" value="NT_PAP_TUTase"/>
    <property type="match status" value="1"/>
</dbReference>
<dbReference type="Proteomes" id="UP000324705">
    <property type="component" value="Chromosome 3B"/>
</dbReference>
<dbReference type="PANTHER" id="PTHR23092">
    <property type="entry name" value="POLY(A) RNA POLYMERASE"/>
    <property type="match status" value="1"/>
</dbReference>
<dbReference type="InterPro" id="IPR045862">
    <property type="entry name" value="Trf4-like"/>
</dbReference>
<evidence type="ECO:0000259" key="8">
    <source>
        <dbReference type="Pfam" id="PF03828"/>
    </source>
</evidence>
<feature type="domain" description="Poly(A) RNA polymerase mitochondrial-like central palm" evidence="9">
    <location>
        <begin position="213"/>
        <end position="329"/>
    </location>
</feature>
<evidence type="ECO:0000256" key="2">
    <source>
        <dbReference type="ARBA" id="ARBA00008593"/>
    </source>
</evidence>
<dbReference type="GO" id="GO:0046872">
    <property type="term" value="F:metal ion binding"/>
    <property type="evidence" value="ECO:0007669"/>
    <property type="project" value="UniProtKB-KW"/>
</dbReference>
<feature type="compositionally biased region" description="Polar residues" evidence="7">
    <location>
        <begin position="561"/>
        <end position="570"/>
    </location>
</feature>
<dbReference type="AlphaFoldDB" id="A0A9R1QLH9"/>